<dbReference type="NCBIfam" id="TIGR01909">
    <property type="entry name" value="C_GCAxxG_C_C"/>
    <property type="match status" value="1"/>
</dbReference>
<evidence type="ECO:0000313" key="1">
    <source>
        <dbReference type="EMBL" id="QXE90255.1"/>
    </source>
</evidence>
<dbReference type="InterPro" id="IPR010181">
    <property type="entry name" value="CGCAxxGCC_motif"/>
</dbReference>
<dbReference type="EMBL" id="CP077683">
    <property type="protein sequence ID" value="QXE90255.1"/>
    <property type="molecule type" value="Genomic_DNA"/>
</dbReference>
<keyword evidence="2" id="KW-1185">Reference proteome</keyword>
<organism evidence="1 2">
    <name type="scientific">Geomonas subterranea</name>
    <dbReference type="NCBI Taxonomy" id="2847989"/>
    <lineage>
        <taxon>Bacteria</taxon>
        <taxon>Pseudomonadati</taxon>
        <taxon>Thermodesulfobacteriota</taxon>
        <taxon>Desulfuromonadia</taxon>
        <taxon>Geobacterales</taxon>
        <taxon>Geobacteraceae</taxon>
        <taxon>Geomonas</taxon>
    </lineage>
</organism>
<evidence type="ECO:0000313" key="2">
    <source>
        <dbReference type="Proteomes" id="UP000683559"/>
    </source>
</evidence>
<gene>
    <name evidence="1" type="ORF">KP001_17825</name>
</gene>
<reference evidence="1 2" key="1">
    <citation type="submission" date="2021-06" db="EMBL/GenBank/DDBJ databases">
        <title>Gemonas diversity in paddy soil.</title>
        <authorList>
            <person name="Liu G."/>
        </authorList>
    </citation>
    <scope>NUCLEOTIDE SEQUENCE [LARGE SCALE GENOMIC DNA]</scope>
    <source>
        <strain evidence="1 2">RG2</strain>
    </source>
</reference>
<proteinExistence type="predicted"/>
<sequence>MVFWLRKNVAEKAGDEPVAEKVANEAEGFYRSGKMHCAEAVLAAVKNEFLPEAGDELVHLASGFGGGSGAGCICGAVAGGTMAIGLVVKDRKEAAALTKELHHWFKEQYRVTCCKALTANGKKRCVEFTASTAGKVAEMLQQRK</sequence>
<protein>
    <submittedName>
        <fullName evidence="1">C-GCAxxG-C-C family protein</fullName>
    </submittedName>
</protein>
<dbReference type="Proteomes" id="UP000683559">
    <property type="component" value="Chromosome"/>
</dbReference>
<accession>A0ABX8LL15</accession>
<name>A0ABX8LL15_9BACT</name>
<dbReference type="Pfam" id="PF09719">
    <property type="entry name" value="C_GCAxxG_C_C"/>
    <property type="match status" value="1"/>
</dbReference>